<dbReference type="InterPro" id="IPR013216">
    <property type="entry name" value="Methyltransf_11"/>
</dbReference>
<dbReference type="GO" id="GO:0008757">
    <property type="term" value="F:S-adenosylmethionine-dependent methyltransferase activity"/>
    <property type="evidence" value="ECO:0007669"/>
    <property type="project" value="InterPro"/>
</dbReference>
<organism evidence="2 3">
    <name type="scientific">Actinomadura harenae</name>
    <dbReference type="NCBI Taxonomy" id="2483351"/>
    <lineage>
        <taxon>Bacteria</taxon>
        <taxon>Bacillati</taxon>
        <taxon>Actinomycetota</taxon>
        <taxon>Actinomycetes</taxon>
        <taxon>Streptosporangiales</taxon>
        <taxon>Thermomonosporaceae</taxon>
        <taxon>Actinomadura</taxon>
    </lineage>
</organism>
<keyword evidence="2" id="KW-0808">Transferase</keyword>
<accession>A0A3M2LIR8</accession>
<dbReference type="OrthoDB" id="3636702at2"/>
<dbReference type="InterPro" id="IPR029063">
    <property type="entry name" value="SAM-dependent_MTases_sf"/>
</dbReference>
<dbReference type="PANTHER" id="PTHR43591:SF78">
    <property type="entry name" value="SLR0407 PROTEIN"/>
    <property type="match status" value="1"/>
</dbReference>
<name>A0A3M2LIR8_9ACTN</name>
<dbReference type="EMBL" id="RFFG01000109">
    <property type="protein sequence ID" value="RMI37341.1"/>
    <property type="molecule type" value="Genomic_DNA"/>
</dbReference>
<dbReference type="CDD" id="cd02440">
    <property type="entry name" value="AdoMet_MTases"/>
    <property type="match status" value="1"/>
</dbReference>
<gene>
    <name evidence="2" type="ORF">EBO15_36165</name>
</gene>
<dbReference type="Gene3D" id="3.40.50.150">
    <property type="entry name" value="Vaccinia Virus protein VP39"/>
    <property type="match status" value="1"/>
</dbReference>
<comment type="caution">
    <text evidence="2">The sequence shown here is derived from an EMBL/GenBank/DDBJ whole genome shotgun (WGS) entry which is preliminary data.</text>
</comment>
<sequence length="255" mass="27071">MSTLSRSLTRMIKNLIAALDAADDMPEAVRLRTASYDLLHAGPGSSIVDVGCGTGRAVAELAGRGVHATGVDPNEQMIAVARDRAPEADFRIASAEALPLPDASVNGYRADKVFHELPDPAKALAEARRVLTPGGRIVLLGQDWDTFVIDSDTPSLTRTIVHARADLVTSPRAARRYRNLLLDAGFHDVRSEVRTGVFTDASLSPLLTGLAEAARTTGAITAAQADAWIADQHARAATDRLYLALPIFITSATAP</sequence>
<dbReference type="AlphaFoldDB" id="A0A3M2LIR8"/>
<dbReference type="GO" id="GO:0032259">
    <property type="term" value="P:methylation"/>
    <property type="evidence" value="ECO:0007669"/>
    <property type="project" value="UniProtKB-KW"/>
</dbReference>
<feature type="domain" description="Methyltransferase type 11" evidence="1">
    <location>
        <begin position="48"/>
        <end position="139"/>
    </location>
</feature>
<protein>
    <submittedName>
        <fullName evidence="2">Methyltransferase domain-containing protein</fullName>
    </submittedName>
</protein>
<dbReference type="PANTHER" id="PTHR43591">
    <property type="entry name" value="METHYLTRANSFERASE"/>
    <property type="match status" value="1"/>
</dbReference>
<evidence type="ECO:0000313" key="3">
    <source>
        <dbReference type="Proteomes" id="UP000282674"/>
    </source>
</evidence>
<proteinExistence type="predicted"/>
<dbReference type="Pfam" id="PF08241">
    <property type="entry name" value="Methyltransf_11"/>
    <property type="match status" value="1"/>
</dbReference>
<dbReference type="Proteomes" id="UP000282674">
    <property type="component" value="Unassembled WGS sequence"/>
</dbReference>
<reference evidence="2 3" key="1">
    <citation type="submission" date="2018-10" db="EMBL/GenBank/DDBJ databases">
        <title>Isolation from soil.</title>
        <authorList>
            <person name="Hu J."/>
        </authorList>
    </citation>
    <scope>NUCLEOTIDE SEQUENCE [LARGE SCALE GENOMIC DNA]</scope>
    <source>
        <strain evidence="2 3">NEAU-Ht49</strain>
    </source>
</reference>
<dbReference type="SUPFAM" id="SSF53335">
    <property type="entry name" value="S-adenosyl-L-methionine-dependent methyltransferases"/>
    <property type="match status" value="1"/>
</dbReference>
<evidence type="ECO:0000313" key="2">
    <source>
        <dbReference type="EMBL" id="RMI37341.1"/>
    </source>
</evidence>
<keyword evidence="3" id="KW-1185">Reference proteome</keyword>
<keyword evidence="2" id="KW-0489">Methyltransferase</keyword>
<evidence type="ECO:0000259" key="1">
    <source>
        <dbReference type="Pfam" id="PF08241"/>
    </source>
</evidence>